<reference evidence="3" key="1">
    <citation type="submission" date="2025-08" db="UniProtKB">
        <authorList>
            <consortium name="RefSeq"/>
        </authorList>
    </citation>
    <scope>IDENTIFICATION</scope>
    <source>
        <tissue evidence="3">Tentacle</tissue>
    </source>
</reference>
<dbReference type="OrthoDB" id="5947716at2759"/>
<feature type="compositionally biased region" description="Acidic residues" evidence="1">
    <location>
        <begin position="247"/>
        <end position="295"/>
    </location>
</feature>
<accession>A0A6P8HL68</accession>
<dbReference type="InParanoid" id="A0A6P8HL68"/>
<dbReference type="PANTHER" id="PTHR34485">
    <property type="entry name" value="PROLINE-RICH, LACRIMAL 1"/>
    <property type="match status" value="1"/>
</dbReference>
<organism evidence="2 3">
    <name type="scientific">Actinia tenebrosa</name>
    <name type="common">Australian red waratah sea anemone</name>
    <dbReference type="NCBI Taxonomy" id="6105"/>
    <lineage>
        <taxon>Eukaryota</taxon>
        <taxon>Metazoa</taxon>
        <taxon>Cnidaria</taxon>
        <taxon>Anthozoa</taxon>
        <taxon>Hexacorallia</taxon>
        <taxon>Actiniaria</taxon>
        <taxon>Actiniidae</taxon>
        <taxon>Actinia</taxon>
    </lineage>
</organism>
<feature type="region of interest" description="Disordered" evidence="1">
    <location>
        <begin position="429"/>
        <end position="457"/>
    </location>
</feature>
<sequence length="536" mass="60718">MLYTFVILDFISGGILYYGHLCMRGKKSVCDTDLWEGTSKAAEGHLAYLLFKKAKEEGLNIALNWQDQDSTAEKSFRSIFPDGELNRVMLCGGHVGRSHGNNLKEYKGKKVVDKGFIDKHKKNRPEISKAKCCCEGKKHSKSCGCLSDDFIAAAKRNHFSALKQSHNSSEEYSRRMIALGRYHCRDIHQWINKDGENEECGFHALVICSCGSCVSNGSDGNDSNDAGSSDDDDGSGGDHNVSNGDGDSNDESDDNGDINDESDDDESDDDDSNDDGSDNEDSDYDDIDNSDEDEDPQLKCPGKSYTTRKILHCELHALLYEIECTRISQKAKDIVHEEMGRGHSSMPESKFNVLTRFHTKNVNLHQLHYEFITNVGLCQSNMTFMYKEYGPSYHWMKELYDLLHLPTPDGLEEIWRMENERRMKGLIKKRTDAAKSARAKKKQQRLQESKQRKKFVQRQKIVHNYGDQGEDFGEEELLQEVQKKIRKNTGTREQPKATDAPRGARVNIGGQQCRCGSKEHLRISHRTCPLNKNKNS</sequence>
<feature type="region of interest" description="Disordered" evidence="1">
    <location>
        <begin position="485"/>
        <end position="504"/>
    </location>
</feature>
<evidence type="ECO:0000313" key="3">
    <source>
        <dbReference type="RefSeq" id="XP_031553407.1"/>
    </source>
</evidence>
<keyword evidence="2" id="KW-1185">Reference proteome</keyword>
<dbReference type="AlphaFoldDB" id="A0A6P8HL68"/>
<dbReference type="GeneID" id="116290504"/>
<dbReference type="PANTHER" id="PTHR34485:SF2">
    <property type="entry name" value="PROLINE RICH, LACRIMAL 1"/>
    <property type="match status" value="1"/>
</dbReference>
<proteinExistence type="predicted"/>
<name>A0A6P8HL68_ACTTE</name>
<feature type="region of interest" description="Disordered" evidence="1">
    <location>
        <begin position="220"/>
        <end position="301"/>
    </location>
</feature>
<gene>
    <name evidence="3" type="primary">LOC116290504</name>
</gene>
<evidence type="ECO:0000256" key="1">
    <source>
        <dbReference type="SAM" id="MobiDB-lite"/>
    </source>
</evidence>
<protein>
    <submittedName>
        <fullName evidence="3">Uncharacterized protein LOC116290504</fullName>
    </submittedName>
</protein>
<dbReference type="Proteomes" id="UP000515163">
    <property type="component" value="Unplaced"/>
</dbReference>
<dbReference type="RefSeq" id="XP_031553407.1">
    <property type="nucleotide sequence ID" value="XM_031697547.1"/>
</dbReference>
<evidence type="ECO:0000313" key="2">
    <source>
        <dbReference type="Proteomes" id="UP000515163"/>
    </source>
</evidence>
<dbReference type="KEGG" id="aten:116290504"/>